<dbReference type="GO" id="GO:0042802">
    <property type="term" value="F:identical protein binding"/>
    <property type="evidence" value="ECO:0007669"/>
    <property type="project" value="UniProtKB-ARBA"/>
</dbReference>
<dbReference type="GO" id="GO:0008270">
    <property type="term" value="F:zinc ion binding"/>
    <property type="evidence" value="ECO:0007669"/>
    <property type="project" value="UniProtKB-UniRule"/>
</dbReference>
<evidence type="ECO:0000256" key="2">
    <source>
        <dbReference type="ARBA" id="ARBA00012477"/>
    </source>
</evidence>
<feature type="binding site" evidence="10">
    <location>
        <position position="63"/>
    </location>
    <ligand>
        <name>Zn(2+)</name>
        <dbReference type="ChEBI" id="CHEBI:29105"/>
        <label>1</label>
        <note>catalytic</note>
    </ligand>
</feature>
<evidence type="ECO:0000256" key="3">
    <source>
        <dbReference type="ARBA" id="ARBA00022694"/>
    </source>
</evidence>
<keyword evidence="8 10" id="KW-0862">Zinc</keyword>
<dbReference type="NCBIfam" id="TIGR02651">
    <property type="entry name" value="RNase_Z"/>
    <property type="match status" value="1"/>
</dbReference>
<evidence type="ECO:0000313" key="12">
    <source>
        <dbReference type="EMBL" id="PXW91690.1"/>
    </source>
</evidence>
<evidence type="ECO:0000256" key="1">
    <source>
        <dbReference type="ARBA" id="ARBA00011738"/>
    </source>
</evidence>
<gene>
    <name evidence="10" type="primary">rnz</name>
    <name evidence="12" type="ORF">DES38_104122</name>
</gene>
<dbReference type="HAMAP" id="MF_01818">
    <property type="entry name" value="RNase_Z_BN"/>
    <property type="match status" value="1"/>
</dbReference>
<feature type="binding site" evidence="10">
    <location>
        <position position="269"/>
    </location>
    <ligand>
        <name>Zn(2+)</name>
        <dbReference type="ChEBI" id="CHEBI:29105"/>
        <label>2</label>
        <note>catalytic</note>
    </ligand>
</feature>
<dbReference type="InterPro" id="IPR036866">
    <property type="entry name" value="RibonucZ/Hydroxyglut_hydro"/>
</dbReference>
<keyword evidence="6 10" id="KW-0255">Endonuclease</keyword>
<feature type="domain" description="Metallo-beta-lactamase" evidence="11">
    <location>
        <begin position="18"/>
        <end position="201"/>
    </location>
</feature>
<feature type="binding site" evidence="10">
    <location>
        <position position="65"/>
    </location>
    <ligand>
        <name>Zn(2+)</name>
        <dbReference type="ChEBI" id="CHEBI:29105"/>
        <label>1</label>
        <note>catalytic</note>
    </ligand>
</feature>
<comment type="cofactor">
    <cofactor evidence="10">
        <name>Zn(2+)</name>
        <dbReference type="ChEBI" id="CHEBI:29105"/>
    </cofactor>
    <text evidence="10">Binds 2 Zn(2+) ions.</text>
</comment>
<feature type="binding site" evidence="10">
    <location>
        <position position="211"/>
    </location>
    <ligand>
        <name>Zn(2+)</name>
        <dbReference type="ChEBI" id="CHEBI:29105"/>
        <label>1</label>
        <note>catalytic</note>
    </ligand>
</feature>
<dbReference type="PANTHER" id="PTHR46018">
    <property type="entry name" value="ZINC PHOSPHODIESTERASE ELAC PROTEIN 1"/>
    <property type="match status" value="1"/>
</dbReference>
<dbReference type="CDD" id="cd07717">
    <property type="entry name" value="RNaseZ_ZiPD-like_MBL-fold"/>
    <property type="match status" value="1"/>
</dbReference>
<dbReference type="Proteomes" id="UP000247922">
    <property type="component" value="Unassembled WGS sequence"/>
</dbReference>
<evidence type="ECO:0000259" key="11">
    <source>
        <dbReference type="SMART" id="SM00849"/>
    </source>
</evidence>
<dbReference type="InterPro" id="IPR001279">
    <property type="entry name" value="Metallo-B-lactamas"/>
</dbReference>
<dbReference type="EC" id="3.1.26.11" evidence="2 10"/>
<evidence type="ECO:0000256" key="5">
    <source>
        <dbReference type="ARBA" id="ARBA00022723"/>
    </source>
</evidence>
<proteinExistence type="inferred from homology"/>
<evidence type="ECO:0000256" key="8">
    <source>
        <dbReference type="ARBA" id="ARBA00022833"/>
    </source>
</evidence>
<feature type="active site" description="Proton acceptor" evidence="10">
    <location>
        <position position="67"/>
    </location>
</feature>
<dbReference type="AlphaFoldDB" id="A0A2V3WC18"/>
<evidence type="ECO:0000256" key="9">
    <source>
        <dbReference type="ARBA" id="ARBA00057812"/>
    </source>
</evidence>
<keyword evidence="3 10" id="KW-0819">tRNA processing</keyword>
<keyword evidence="7 10" id="KW-0378">Hydrolase</keyword>
<evidence type="ECO:0000256" key="10">
    <source>
        <dbReference type="HAMAP-Rule" id="MF_01818"/>
    </source>
</evidence>
<comment type="catalytic activity">
    <reaction evidence="10">
        <text>Endonucleolytic cleavage of RNA, removing extra 3' nucleotides from tRNA precursor, generating 3' termini of tRNAs. A 3'-hydroxy group is left at the tRNA terminus and a 5'-phosphoryl group is left at the trailer molecule.</text>
        <dbReference type="EC" id="3.1.26.11"/>
    </reaction>
</comment>
<feature type="binding site" evidence="10">
    <location>
        <position position="67"/>
    </location>
    <ligand>
        <name>Zn(2+)</name>
        <dbReference type="ChEBI" id="CHEBI:29105"/>
        <label>2</label>
        <note>catalytic</note>
    </ligand>
</feature>
<comment type="subunit">
    <text evidence="1 10">Homodimer.</text>
</comment>
<dbReference type="OrthoDB" id="9800940at2"/>
<dbReference type="EMBL" id="QJJR01000004">
    <property type="protein sequence ID" value="PXW91690.1"/>
    <property type="molecule type" value="Genomic_DNA"/>
</dbReference>
<dbReference type="Gene3D" id="3.60.15.10">
    <property type="entry name" value="Ribonuclease Z/Hydroxyacylglutathione hydrolase-like"/>
    <property type="match status" value="1"/>
</dbReference>
<comment type="similarity">
    <text evidence="10">Belongs to the RNase Z family.</text>
</comment>
<keyword evidence="4 10" id="KW-0540">Nuclease</keyword>
<organism evidence="12 13">
    <name type="scientific">Streptohalobacillus salinus</name>
    <dbReference type="NCBI Taxonomy" id="621096"/>
    <lineage>
        <taxon>Bacteria</taxon>
        <taxon>Bacillati</taxon>
        <taxon>Bacillota</taxon>
        <taxon>Bacilli</taxon>
        <taxon>Bacillales</taxon>
        <taxon>Bacillaceae</taxon>
        <taxon>Streptohalobacillus</taxon>
    </lineage>
</organism>
<dbReference type="NCBIfam" id="NF000801">
    <property type="entry name" value="PRK00055.1-3"/>
    <property type="match status" value="1"/>
</dbReference>
<dbReference type="SMART" id="SM00849">
    <property type="entry name" value="Lactamase_B"/>
    <property type="match status" value="1"/>
</dbReference>
<sequence>MEVTFLGTGAGMPSKLRNVSSIALDLRAINRSIWLFDCGEGTQHQILKTTIKPGRIEKIFITHLHGDHIYGLLGLLSSRSFQDGHSPVEIYGPAGLQTFIETSFKISHTHLQYPLDFFTVNDNDVYIFDGLKVRVKKLTHGIDSFGYQVIENDQLGELQVDKLKSRGISPGPMYQTIKSQHVTTLENGETVKREDVIGPDKPGRIVTILGDTKQPTQFVDFVKNSDLLIAEATFASDLPSLAEQFFHSTITETTQLARLANVKQLCLTHISQRYTAKDQLDLEQEAKAQFTNTQIAIDLLTLNVVKP</sequence>
<comment type="caution">
    <text evidence="12">The sequence shown here is derived from an EMBL/GenBank/DDBJ whole genome shotgun (WGS) entry which is preliminary data.</text>
</comment>
<feature type="binding site" evidence="10">
    <location>
        <position position="140"/>
    </location>
    <ligand>
        <name>Zn(2+)</name>
        <dbReference type="ChEBI" id="CHEBI:29105"/>
        <label>1</label>
        <note>catalytic</note>
    </ligand>
</feature>
<evidence type="ECO:0000256" key="7">
    <source>
        <dbReference type="ARBA" id="ARBA00022801"/>
    </source>
</evidence>
<dbReference type="PANTHER" id="PTHR46018:SF2">
    <property type="entry name" value="ZINC PHOSPHODIESTERASE ELAC PROTEIN 1"/>
    <property type="match status" value="1"/>
</dbReference>
<dbReference type="FunFam" id="3.60.15.10:FF:000002">
    <property type="entry name" value="Ribonuclease Z"/>
    <property type="match status" value="1"/>
</dbReference>
<dbReference type="InterPro" id="IPR013471">
    <property type="entry name" value="RNase_Z/BN"/>
</dbReference>
<feature type="binding site" evidence="10">
    <location>
        <position position="68"/>
    </location>
    <ligand>
        <name>Zn(2+)</name>
        <dbReference type="ChEBI" id="CHEBI:29105"/>
        <label>2</label>
        <note>catalytic</note>
    </ligand>
</feature>
<evidence type="ECO:0000256" key="4">
    <source>
        <dbReference type="ARBA" id="ARBA00022722"/>
    </source>
</evidence>
<name>A0A2V3WC18_9BACI</name>
<protein>
    <recommendedName>
        <fullName evidence="2 10">Ribonuclease Z</fullName>
        <shortName evidence="10">RNase Z</shortName>
        <ecNumber evidence="2 10">3.1.26.11</ecNumber>
    </recommendedName>
    <alternativeName>
        <fullName evidence="10">tRNA 3 endonuclease</fullName>
    </alternativeName>
    <alternativeName>
        <fullName evidence="10">tRNase Z</fullName>
    </alternativeName>
</protein>
<keyword evidence="13" id="KW-1185">Reference proteome</keyword>
<evidence type="ECO:0000256" key="6">
    <source>
        <dbReference type="ARBA" id="ARBA00022759"/>
    </source>
</evidence>
<reference evidence="12 13" key="1">
    <citation type="submission" date="2018-05" db="EMBL/GenBank/DDBJ databases">
        <title>Genomic Encyclopedia of Type Strains, Phase IV (KMG-IV): sequencing the most valuable type-strain genomes for metagenomic binning, comparative biology and taxonomic classification.</title>
        <authorList>
            <person name="Goeker M."/>
        </authorList>
    </citation>
    <scope>NUCLEOTIDE SEQUENCE [LARGE SCALE GENOMIC DNA]</scope>
    <source>
        <strain evidence="12 13">DSM 22440</strain>
    </source>
</reference>
<keyword evidence="5 10" id="KW-0479">Metal-binding</keyword>
<evidence type="ECO:0000313" key="13">
    <source>
        <dbReference type="Proteomes" id="UP000247922"/>
    </source>
</evidence>
<dbReference type="SUPFAM" id="SSF56281">
    <property type="entry name" value="Metallo-hydrolase/oxidoreductase"/>
    <property type="match status" value="1"/>
</dbReference>
<comment type="function">
    <text evidence="9 10">Zinc phosphodiesterase, which displays some tRNA 3'-processing endonuclease activity. Probably involved in tRNA maturation, by removing a 3'-trailer from precursor tRNA.</text>
</comment>
<feature type="binding site" evidence="10">
    <location>
        <position position="211"/>
    </location>
    <ligand>
        <name>Zn(2+)</name>
        <dbReference type="ChEBI" id="CHEBI:29105"/>
        <label>2</label>
        <note>catalytic</note>
    </ligand>
</feature>
<accession>A0A2V3WC18</accession>
<dbReference type="RefSeq" id="WP_110250991.1">
    <property type="nucleotide sequence ID" value="NZ_QJJR01000004.1"/>
</dbReference>
<dbReference type="Pfam" id="PF23023">
    <property type="entry name" value="Anti-Pycsar_Apyc1"/>
    <property type="match status" value="1"/>
</dbReference>
<dbReference type="GO" id="GO:0042781">
    <property type="term" value="F:3'-tRNA processing endoribonuclease activity"/>
    <property type="evidence" value="ECO:0007669"/>
    <property type="project" value="UniProtKB-UniRule"/>
</dbReference>